<feature type="domain" description="VRR-NUC" evidence="4">
    <location>
        <begin position="27"/>
        <end position="135"/>
    </location>
</feature>
<dbReference type="Proteomes" id="UP000245362">
    <property type="component" value="Unassembled WGS sequence"/>
</dbReference>
<dbReference type="GO" id="GO:0004518">
    <property type="term" value="F:nuclease activity"/>
    <property type="evidence" value="ECO:0007669"/>
    <property type="project" value="UniProtKB-KW"/>
</dbReference>
<dbReference type="GO" id="GO:0003676">
    <property type="term" value="F:nucleic acid binding"/>
    <property type="evidence" value="ECO:0007669"/>
    <property type="project" value="InterPro"/>
</dbReference>
<sequence length="156" mass="18042">MDAEIYDITKALSRLDEKSGKLKKKRREPEAEECADAIRWARKTKIAGIVVGDFLTHVMNEAKRGQKARSDFHRLGGQKGYPDYILDVARSGYHGLRIEMKPPKQYQSRITDDQRKWERRLTSQGYLFVFCYSSEEMKQLITDYLTDNLDFGGDAA</sequence>
<comment type="caution">
    <text evidence="5">The sequence shown here is derived from an EMBL/GenBank/DDBJ whole genome shotgun (WGS) entry which is preliminary data.</text>
</comment>
<dbReference type="Gene3D" id="3.40.1350.10">
    <property type="match status" value="1"/>
</dbReference>
<reference evidence="5 6" key="1">
    <citation type="submission" date="2018-05" db="EMBL/GenBank/DDBJ databases">
        <title>Vibrio limimaris sp. nov., isolated from marine sediment.</title>
        <authorList>
            <person name="Li C.-M."/>
        </authorList>
    </citation>
    <scope>NUCLEOTIDE SEQUENCE [LARGE SCALE GENOMIC DNA]</scope>
    <source>
        <strain evidence="5 6">E4404</strain>
    </source>
</reference>
<keyword evidence="6" id="KW-1185">Reference proteome</keyword>
<dbReference type="Pfam" id="PF08774">
    <property type="entry name" value="VRR_NUC"/>
    <property type="match status" value="1"/>
</dbReference>
<keyword evidence="2" id="KW-0540">Nuclease</keyword>
<evidence type="ECO:0000259" key="4">
    <source>
        <dbReference type="SMART" id="SM00990"/>
    </source>
</evidence>
<proteinExistence type="predicted"/>
<evidence type="ECO:0000256" key="2">
    <source>
        <dbReference type="ARBA" id="ARBA00022722"/>
    </source>
</evidence>
<keyword evidence="3" id="KW-0378">Hydrolase</keyword>
<protein>
    <submittedName>
        <fullName evidence="5">VRR-NUC domain-containing protein</fullName>
    </submittedName>
</protein>
<dbReference type="RefSeq" id="WP_109318008.1">
    <property type="nucleotide sequence ID" value="NZ_QFWT01000001.1"/>
</dbReference>
<dbReference type="InterPro" id="IPR014883">
    <property type="entry name" value="VRR_NUC"/>
</dbReference>
<name>A0A2U3BDP2_9VIBR</name>
<organism evidence="5 6">
    <name type="scientific">Vibrio albus</name>
    <dbReference type="NCBI Taxonomy" id="2200953"/>
    <lineage>
        <taxon>Bacteria</taxon>
        <taxon>Pseudomonadati</taxon>
        <taxon>Pseudomonadota</taxon>
        <taxon>Gammaproteobacteria</taxon>
        <taxon>Vibrionales</taxon>
        <taxon>Vibrionaceae</taxon>
        <taxon>Vibrio</taxon>
    </lineage>
</organism>
<comment type="cofactor">
    <cofactor evidence="1">
        <name>Mg(2+)</name>
        <dbReference type="ChEBI" id="CHEBI:18420"/>
    </cofactor>
</comment>
<dbReference type="SMART" id="SM00990">
    <property type="entry name" value="VRR_NUC"/>
    <property type="match status" value="1"/>
</dbReference>
<dbReference type="AlphaFoldDB" id="A0A2U3BDP2"/>
<gene>
    <name evidence="5" type="ORF">DI392_00810</name>
</gene>
<accession>A0A2U3BDP2</accession>
<dbReference type="InterPro" id="IPR011856">
    <property type="entry name" value="tRNA_endonuc-like_dom_sf"/>
</dbReference>
<dbReference type="GO" id="GO:0016788">
    <property type="term" value="F:hydrolase activity, acting on ester bonds"/>
    <property type="evidence" value="ECO:0007669"/>
    <property type="project" value="InterPro"/>
</dbReference>
<evidence type="ECO:0000256" key="3">
    <source>
        <dbReference type="ARBA" id="ARBA00022801"/>
    </source>
</evidence>
<dbReference type="OrthoDB" id="9793683at2"/>
<evidence type="ECO:0000313" key="6">
    <source>
        <dbReference type="Proteomes" id="UP000245362"/>
    </source>
</evidence>
<evidence type="ECO:0000256" key="1">
    <source>
        <dbReference type="ARBA" id="ARBA00001946"/>
    </source>
</evidence>
<dbReference type="EMBL" id="QFWT01000001">
    <property type="protein sequence ID" value="PWI34854.1"/>
    <property type="molecule type" value="Genomic_DNA"/>
</dbReference>
<evidence type="ECO:0000313" key="5">
    <source>
        <dbReference type="EMBL" id="PWI34854.1"/>
    </source>
</evidence>